<dbReference type="EMBL" id="CAJVPI010000024">
    <property type="protein sequence ID" value="CAG8459380.1"/>
    <property type="molecule type" value="Genomic_DNA"/>
</dbReference>
<comment type="caution">
    <text evidence="1">The sequence shown here is derived from an EMBL/GenBank/DDBJ whole genome shotgun (WGS) entry which is preliminary data.</text>
</comment>
<dbReference type="SUPFAM" id="SSF53254">
    <property type="entry name" value="Phosphoglycerate mutase-like"/>
    <property type="match status" value="1"/>
</dbReference>
<dbReference type="OrthoDB" id="4818801at2759"/>
<protein>
    <submittedName>
        <fullName evidence="1">5099_t:CDS:1</fullName>
    </submittedName>
</protein>
<gene>
    <name evidence="1" type="ORF">PBRASI_LOCUS496</name>
</gene>
<organism evidence="1 2">
    <name type="scientific">Paraglomus brasilianum</name>
    <dbReference type="NCBI Taxonomy" id="144538"/>
    <lineage>
        <taxon>Eukaryota</taxon>
        <taxon>Fungi</taxon>
        <taxon>Fungi incertae sedis</taxon>
        <taxon>Mucoromycota</taxon>
        <taxon>Glomeromycotina</taxon>
        <taxon>Glomeromycetes</taxon>
        <taxon>Paraglomerales</taxon>
        <taxon>Paraglomeraceae</taxon>
        <taxon>Paraglomus</taxon>
    </lineage>
</organism>
<dbReference type="Pfam" id="PF00300">
    <property type="entry name" value="His_Phos_1"/>
    <property type="match status" value="1"/>
</dbReference>
<keyword evidence="2" id="KW-1185">Reference proteome</keyword>
<dbReference type="PANTHER" id="PTHR48100:SF15">
    <property type="entry name" value="SEDOHEPTULOSE 1,7-BISPHOSPHATASE"/>
    <property type="match status" value="1"/>
</dbReference>
<reference evidence="1" key="1">
    <citation type="submission" date="2021-06" db="EMBL/GenBank/DDBJ databases">
        <authorList>
            <person name="Kallberg Y."/>
            <person name="Tangrot J."/>
            <person name="Rosling A."/>
        </authorList>
    </citation>
    <scope>NUCLEOTIDE SEQUENCE</scope>
    <source>
        <strain evidence="1">BR232B</strain>
    </source>
</reference>
<sequence>MEIGLNSRGKAQVAQLSRFTFENSRQECINTKNISMTLLSERHCAQETFDIFKIPNKDKILTYIEPNISEWHFGDYECMTRDEIHSTTAFWDIWYIFVDEEGEGSVGEREDGESRKEGCPNGETIEQVAERCDHVIEKIMAHHAEHMDHNPKAPGGDVLLIAHEHSLRVLAARWVGLPPEHAKNLELDTSKLGLNLRNV</sequence>
<proteinExistence type="predicted"/>
<dbReference type="GO" id="GO:0016791">
    <property type="term" value="F:phosphatase activity"/>
    <property type="evidence" value="ECO:0007669"/>
    <property type="project" value="TreeGrafter"/>
</dbReference>
<name>A0A9N8Z058_9GLOM</name>
<evidence type="ECO:0000313" key="2">
    <source>
        <dbReference type="Proteomes" id="UP000789739"/>
    </source>
</evidence>
<evidence type="ECO:0000313" key="1">
    <source>
        <dbReference type="EMBL" id="CAG8459380.1"/>
    </source>
</evidence>
<dbReference type="Gene3D" id="3.40.50.1240">
    <property type="entry name" value="Phosphoglycerate mutase-like"/>
    <property type="match status" value="1"/>
</dbReference>
<dbReference type="InterPro" id="IPR013078">
    <property type="entry name" value="His_Pase_superF_clade-1"/>
</dbReference>
<accession>A0A9N8Z058</accession>
<dbReference type="AlphaFoldDB" id="A0A9N8Z058"/>
<dbReference type="PANTHER" id="PTHR48100">
    <property type="entry name" value="BROAD-SPECIFICITY PHOSPHATASE YOR283W-RELATED"/>
    <property type="match status" value="1"/>
</dbReference>
<dbReference type="InterPro" id="IPR029033">
    <property type="entry name" value="His_PPase_superfam"/>
</dbReference>
<dbReference type="Proteomes" id="UP000789739">
    <property type="component" value="Unassembled WGS sequence"/>
</dbReference>
<dbReference type="InterPro" id="IPR050275">
    <property type="entry name" value="PGM_Phosphatase"/>
</dbReference>